<keyword evidence="3" id="KW-0964">Secreted</keyword>
<name>A0ABN8N6T2_9CNID</name>
<evidence type="ECO:0000256" key="4">
    <source>
        <dbReference type="ARBA" id="ARBA00022737"/>
    </source>
</evidence>
<reference evidence="8 9" key="1">
    <citation type="submission" date="2022-05" db="EMBL/GenBank/DDBJ databases">
        <authorList>
            <consortium name="Genoscope - CEA"/>
            <person name="William W."/>
        </authorList>
    </citation>
    <scope>NUCLEOTIDE SEQUENCE [LARGE SCALE GENOMIC DNA]</scope>
</reference>
<comment type="subcellular location">
    <subcellularLocation>
        <location evidence="1">Secreted</location>
    </subcellularLocation>
</comment>
<evidence type="ECO:0000256" key="5">
    <source>
        <dbReference type="ARBA" id="ARBA00023157"/>
    </source>
</evidence>
<organism evidence="8 9">
    <name type="scientific">Porites lobata</name>
    <dbReference type="NCBI Taxonomy" id="104759"/>
    <lineage>
        <taxon>Eukaryota</taxon>
        <taxon>Metazoa</taxon>
        <taxon>Cnidaria</taxon>
        <taxon>Anthozoa</taxon>
        <taxon>Hexacorallia</taxon>
        <taxon>Scleractinia</taxon>
        <taxon>Fungiina</taxon>
        <taxon>Poritidae</taxon>
        <taxon>Porites</taxon>
    </lineage>
</organism>
<dbReference type="PROSITE" id="PS00023">
    <property type="entry name" value="FN2_1"/>
    <property type="match status" value="1"/>
</dbReference>
<dbReference type="SMART" id="SM00059">
    <property type="entry name" value="FN2"/>
    <property type="match status" value="2"/>
</dbReference>
<keyword evidence="9" id="KW-1185">Reference proteome</keyword>
<dbReference type="Pfam" id="PF00040">
    <property type="entry name" value="fn2"/>
    <property type="match status" value="2"/>
</dbReference>
<protein>
    <recommendedName>
        <fullName evidence="7">Fibronectin type-II domain-containing protein</fullName>
    </recommendedName>
</protein>
<evidence type="ECO:0000256" key="6">
    <source>
        <dbReference type="PROSITE-ProRule" id="PRU00479"/>
    </source>
</evidence>
<dbReference type="PANTHER" id="PTHR22918">
    <property type="entry name" value="SEMINAL PLASMA PROTEIN"/>
    <property type="match status" value="1"/>
</dbReference>
<evidence type="ECO:0000313" key="9">
    <source>
        <dbReference type="Proteomes" id="UP001159405"/>
    </source>
</evidence>
<gene>
    <name evidence="8" type="ORF">PLOB_00000700</name>
</gene>
<dbReference type="PROSITE" id="PS51092">
    <property type="entry name" value="FN2_2"/>
    <property type="match status" value="2"/>
</dbReference>
<dbReference type="InterPro" id="IPR051666">
    <property type="entry name" value="SP_Capacitation_Regulator"/>
</dbReference>
<dbReference type="InterPro" id="IPR013806">
    <property type="entry name" value="Kringle-like"/>
</dbReference>
<evidence type="ECO:0000256" key="3">
    <source>
        <dbReference type="ARBA" id="ARBA00022525"/>
    </source>
</evidence>
<comment type="caution">
    <text evidence="6">Lacks conserved residue(s) required for the propagation of feature annotation.</text>
</comment>
<dbReference type="Gene3D" id="2.10.10.10">
    <property type="entry name" value="Fibronectin, type II, collagen-binding"/>
    <property type="match status" value="2"/>
</dbReference>
<dbReference type="CDD" id="cd00062">
    <property type="entry name" value="FN2"/>
    <property type="match status" value="2"/>
</dbReference>
<accession>A0ABN8N6T2</accession>
<proteinExistence type="inferred from homology"/>
<evidence type="ECO:0000256" key="2">
    <source>
        <dbReference type="ARBA" id="ARBA00010011"/>
    </source>
</evidence>
<evidence type="ECO:0000313" key="8">
    <source>
        <dbReference type="EMBL" id="CAH3042889.1"/>
    </source>
</evidence>
<feature type="domain" description="Fibronectin type-II" evidence="7">
    <location>
        <begin position="42"/>
        <end position="88"/>
    </location>
</feature>
<dbReference type="InterPro" id="IPR000562">
    <property type="entry name" value="FN_type2_dom"/>
</dbReference>
<dbReference type="Proteomes" id="UP001159405">
    <property type="component" value="Unassembled WGS sequence"/>
</dbReference>
<feature type="domain" description="Fibronectin type-II" evidence="7">
    <location>
        <begin position="97"/>
        <end position="143"/>
    </location>
</feature>
<evidence type="ECO:0000256" key="1">
    <source>
        <dbReference type="ARBA" id="ARBA00004613"/>
    </source>
</evidence>
<comment type="caution">
    <text evidence="8">The sequence shown here is derived from an EMBL/GenBank/DDBJ whole genome shotgun (WGS) entry which is preliminary data.</text>
</comment>
<dbReference type="SUPFAM" id="SSF57440">
    <property type="entry name" value="Kringle-like"/>
    <property type="match status" value="2"/>
</dbReference>
<dbReference type="InterPro" id="IPR036943">
    <property type="entry name" value="FN_type2_sf"/>
</dbReference>
<dbReference type="PANTHER" id="PTHR22918:SF1">
    <property type="entry name" value="FIBRONECTIN TYPE-II DOMAIN-CONTAINING PROTEIN"/>
    <property type="match status" value="1"/>
</dbReference>
<dbReference type="PRINTS" id="PR00013">
    <property type="entry name" value="FNTYPEII"/>
</dbReference>
<evidence type="ECO:0000259" key="7">
    <source>
        <dbReference type="PROSITE" id="PS51092"/>
    </source>
</evidence>
<dbReference type="EMBL" id="CALNXK010000010">
    <property type="protein sequence ID" value="CAH3042889.1"/>
    <property type="molecule type" value="Genomic_DNA"/>
</dbReference>
<keyword evidence="4" id="KW-0677">Repeat</keyword>
<comment type="similarity">
    <text evidence="2">Belongs to the seminal plasma protein family.</text>
</comment>
<keyword evidence="5" id="KW-1015">Disulfide bond</keyword>
<sequence>MPPLPPIKTPIPSVTLPTMPPLRNFPLITAFAGCMLTHGGTSQGACCMFPFIYEGVPQHRCTRAKRSYRWCSITANYDSDNEWGFCPTCFLSYGGNSNGNCCHFPFIYGRKIYMTCTTQDDTRPWCATTYNYDGDKQWGYCGGDAPGSIPQPKIVFPPCTSDCDSKCVDHCPDYCCVKGLESKENRLTEQVKEDRPITDLPTGGFNPPQAPLYCPDTCSRICSISCPDECCDKDPKDWTDTTSRYTNTKPCPAHSCNSRGCSASCPSHCCQADKASDAVQLEIFEPSSSQTASHRSGLSCPALCSKSCFEGCPEHCCHKTNKKQTKKVQHGKNFVYGNSVLRPKKPD</sequence>